<dbReference type="RefSeq" id="WP_062089426.1">
    <property type="nucleotide sequence ID" value="NZ_FCOK02000038.1"/>
</dbReference>
<dbReference type="InterPro" id="IPR027417">
    <property type="entry name" value="P-loop_NTPase"/>
</dbReference>
<dbReference type="OrthoDB" id="8576717at2"/>
<protein>
    <recommendedName>
        <fullName evidence="3">Archaeal ATPase</fullName>
    </recommendedName>
</protein>
<evidence type="ECO:0008006" key="3">
    <source>
        <dbReference type="Google" id="ProtNLM"/>
    </source>
</evidence>
<evidence type="ECO:0000313" key="1">
    <source>
        <dbReference type="EMBL" id="SAL50074.1"/>
    </source>
</evidence>
<dbReference type="Gene3D" id="3.40.50.300">
    <property type="entry name" value="P-loop containing nucleotide triphosphate hydrolases"/>
    <property type="match status" value="1"/>
</dbReference>
<evidence type="ECO:0000313" key="2">
    <source>
        <dbReference type="Proteomes" id="UP000054683"/>
    </source>
</evidence>
<sequence length="378" mass="42352">MKPDQWHFSRPELAAGYLDLFGLGLSSARTLFARRRMGKTEFLLKDLIPAATARGYLSAYVNLWDDDKEPAGVLVGALYGAIEPNWWARLARRAKSPVRKLKASGKIPAFGEASVEAELSEEDKKYVGTLLSDALKAFDSQPKPLLLIIDEAQVLAAAAHSNFAHALRAELDVRKDRLKVIFAGSSESTLRTMFGRSSEPFFNWAPLEPFPLLGRDFLEFMVKKVNTIAKHQLSMKHAVAAFDQLNSTPEFFRRFLERHLTYPFDGPEAALQFTKEHVFNNEQFKRQWTGLLPADRALLGMMAEGMVSDFHGQAAREQLGTLLGLPKAPPMNTPAHSLRRLQADNIVTKLAHGEYRFEDEAFAQWIREQGALGDNAPI</sequence>
<dbReference type="AlphaFoldDB" id="A0A158I0D7"/>
<dbReference type="Proteomes" id="UP000054683">
    <property type="component" value="Unassembled WGS sequence"/>
</dbReference>
<dbReference type="PANTHER" id="PTHR34301:SF8">
    <property type="entry name" value="ATPASE DOMAIN-CONTAINING PROTEIN"/>
    <property type="match status" value="1"/>
</dbReference>
<gene>
    <name evidence="1" type="ORF">AWB69_05053</name>
</gene>
<dbReference type="PANTHER" id="PTHR34301">
    <property type="entry name" value="DNA-BINDING PROTEIN-RELATED"/>
    <property type="match status" value="1"/>
</dbReference>
<organism evidence="1 2">
    <name type="scientific">Caballeronia udeis</name>
    <dbReference type="NCBI Taxonomy" id="1232866"/>
    <lineage>
        <taxon>Bacteria</taxon>
        <taxon>Pseudomonadati</taxon>
        <taxon>Pseudomonadota</taxon>
        <taxon>Betaproteobacteria</taxon>
        <taxon>Burkholderiales</taxon>
        <taxon>Burkholderiaceae</taxon>
        <taxon>Caballeronia</taxon>
    </lineage>
</organism>
<dbReference type="SUPFAM" id="SSF52540">
    <property type="entry name" value="P-loop containing nucleoside triphosphate hydrolases"/>
    <property type="match status" value="1"/>
</dbReference>
<reference evidence="1 2" key="1">
    <citation type="submission" date="2016-01" db="EMBL/GenBank/DDBJ databases">
        <authorList>
            <person name="Oliw E.H."/>
        </authorList>
    </citation>
    <scope>NUCLEOTIDE SEQUENCE [LARGE SCALE GENOMIC DNA]</scope>
    <source>
        <strain evidence="1">LMG 27134</strain>
    </source>
</reference>
<accession>A0A158I0D7</accession>
<proteinExistence type="predicted"/>
<dbReference type="EMBL" id="FCOK02000038">
    <property type="protein sequence ID" value="SAL50074.1"/>
    <property type="molecule type" value="Genomic_DNA"/>
</dbReference>
<name>A0A158I0D7_9BURK</name>